<dbReference type="InterPro" id="IPR001647">
    <property type="entry name" value="HTH_TetR"/>
</dbReference>
<dbReference type="PANTHER" id="PTHR43479:SF11">
    <property type="entry name" value="ACREF_ENVCD OPERON REPRESSOR-RELATED"/>
    <property type="match status" value="1"/>
</dbReference>
<dbReference type="InterPro" id="IPR009057">
    <property type="entry name" value="Homeodomain-like_sf"/>
</dbReference>
<dbReference type="OrthoDB" id="135877at2157"/>
<accession>A0A2Z2HWV1</accession>
<dbReference type="GeneID" id="32893720"/>
<dbReference type="Proteomes" id="UP000250088">
    <property type="component" value="Chromosome"/>
</dbReference>
<dbReference type="InterPro" id="IPR050624">
    <property type="entry name" value="HTH-type_Tx_Regulator"/>
</dbReference>
<dbReference type="AlphaFoldDB" id="A0A2Z2HWV1"/>
<evidence type="ECO:0000313" key="4">
    <source>
        <dbReference type="EMBL" id="ARS89434.1"/>
    </source>
</evidence>
<evidence type="ECO:0000259" key="3">
    <source>
        <dbReference type="PROSITE" id="PS50977"/>
    </source>
</evidence>
<dbReference type="PROSITE" id="PS50977">
    <property type="entry name" value="HTH_TETR_2"/>
    <property type="match status" value="1"/>
</dbReference>
<dbReference type="EMBL" id="CP019893">
    <property type="protein sequence ID" value="ARS89434.1"/>
    <property type="molecule type" value="Genomic_DNA"/>
</dbReference>
<reference evidence="5" key="1">
    <citation type="submission" date="2017-02" db="EMBL/GenBank/DDBJ databases">
        <title>Natronthermophilus aegyptiacus gen. nov.,sp. nov., an aerobic, extremely halophilic alkalithermophilic archaeon isolated from the athalassohaline Wadi An Natrun, Egypt.</title>
        <authorList>
            <person name="Zhao B."/>
        </authorList>
    </citation>
    <scope>NUCLEOTIDE SEQUENCE [LARGE SCALE GENOMIC DNA]</scope>
    <source>
        <strain evidence="5">JW/NM-HA 15</strain>
    </source>
</reference>
<keyword evidence="5" id="KW-1185">Reference proteome</keyword>
<feature type="DNA-binding region" description="H-T-H motif" evidence="2">
    <location>
        <begin position="33"/>
        <end position="52"/>
    </location>
</feature>
<dbReference type="PANTHER" id="PTHR43479">
    <property type="entry name" value="ACREF/ENVCD OPERON REPRESSOR-RELATED"/>
    <property type="match status" value="1"/>
</dbReference>
<gene>
    <name evidence="4" type="ORF">B1756_06535</name>
</gene>
<dbReference type="RefSeq" id="WP_086887812.1">
    <property type="nucleotide sequence ID" value="NZ_CP019893.1"/>
</dbReference>
<dbReference type="Gene3D" id="1.10.10.60">
    <property type="entry name" value="Homeodomain-like"/>
    <property type="match status" value="1"/>
</dbReference>
<evidence type="ECO:0000313" key="5">
    <source>
        <dbReference type="Proteomes" id="UP000250088"/>
    </source>
</evidence>
<organism evidence="4 5">
    <name type="scientific">Natrarchaeobaculum aegyptiacum</name>
    <dbReference type="NCBI Taxonomy" id="745377"/>
    <lineage>
        <taxon>Archaea</taxon>
        <taxon>Methanobacteriati</taxon>
        <taxon>Methanobacteriota</taxon>
        <taxon>Stenosarchaea group</taxon>
        <taxon>Halobacteria</taxon>
        <taxon>Halobacteriales</taxon>
        <taxon>Natrialbaceae</taxon>
        <taxon>Natrarchaeobaculum</taxon>
    </lineage>
</organism>
<protein>
    <submittedName>
        <fullName evidence="4">Transcriptional regulator</fullName>
    </submittedName>
</protein>
<proteinExistence type="predicted"/>
<name>A0A2Z2HWV1_9EURY</name>
<dbReference type="KEGG" id="naj:B1756_06535"/>
<evidence type="ECO:0000256" key="1">
    <source>
        <dbReference type="ARBA" id="ARBA00023125"/>
    </source>
</evidence>
<dbReference type="Pfam" id="PF00440">
    <property type="entry name" value="TetR_N"/>
    <property type="match status" value="1"/>
</dbReference>
<evidence type="ECO:0000256" key="2">
    <source>
        <dbReference type="PROSITE-ProRule" id="PRU00335"/>
    </source>
</evidence>
<sequence length="208" mass="24057">MRGFSDDERERITEALVEAGQRQFAQFGLERTRIKDITDEVDIGTSTFYQFFDSKEELYVEVLLREHRAFHTAAEEAVEDVDEPREQARAVLQTMFEEVESNPLIYRLIVEGELRSLQSRLSDAERAEIVDSIRGRRLSTLEEWVDDPAFRIDDREMVDALLRKLVFVSRAKNIPVAANTGPEYEETRDVLIDVVVNGLFSEPRDGDR</sequence>
<dbReference type="Gene3D" id="1.10.357.10">
    <property type="entry name" value="Tetracycline Repressor, domain 2"/>
    <property type="match status" value="1"/>
</dbReference>
<dbReference type="SUPFAM" id="SSF46689">
    <property type="entry name" value="Homeodomain-like"/>
    <property type="match status" value="1"/>
</dbReference>
<keyword evidence="1 2" id="KW-0238">DNA-binding</keyword>
<dbReference type="GO" id="GO:0003677">
    <property type="term" value="F:DNA binding"/>
    <property type="evidence" value="ECO:0007669"/>
    <property type="project" value="UniProtKB-UniRule"/>
</dbReference>
<feature type="domain" description="HTH tetR-type" evidence="3">
    <location>
        <begin position="10"/>
        <end position="70"/>
    </location>
</feature>